<dbReference type="EMBL" id="CAFZ01001000">
    <property type="protein sequence ID" value="CCA76787.1"/>
    <property type="molecule type" value="Genomic_DNA"/>
</dbReference>
<comment type="caution">
    <text evidence="2">The sequence shown here is derived from an EMBL/GenBank/DDBJ whole genome shotgun (WGS) entry which is preliminary data.</text>
</comment>
<feature type="domain" description="F-box" evidence="1">
    <location>
        <begin position="4"/>
        <end position="48"/>
    </location>
</feature>
<sequence>MSTDLPVELWEIIFDQFSTSKSTLKACSLVCRAWMRIAWKRLFHTISLRYPRWKQPKAPPPVSSWNFPWALFRRQTPETSLVGAAVQGWAPMLSFFNSPRRPTQYTIEIKIILPLSEFVVGPPPAFFVAGSFRFPRLRDVHVYAPNNYRQSGGSWAHLHNIISHVTSLELDCVNFRSFNDFITLLASSRCTELTVEDATWESRDIIQLSHRLDPPPIRRLSLVQIEIWAITAFCDWLDSFNRLQNIHTLVLHVLEYPSEWCEGDNVLLRRCTAMRRLEMKVDACSFDILPSWDYSSCFALREFSITSYLSDSIAVASPCKCIFEMLQRLPRPRTLESIELNIDDLERVHLSWAQPHCCQLDDYLIDLSHHALKSVVVFLCQYSFPTLTTAVDLQAVFPKLYHAGVVRDGL</sequence>
<evidence type="ECO:0000259" key="1">
    <source>
        <dbReference type="Pfam" id="PF12937"/>
    </source>
</evidence>
<dbReference type="Gene3D" id="1.20.1280.50">
    <property type="match status" value="1"/>
</dbReference>
<dbReference type="Pfam" id="PF12937">
    <property type="entry name" value="F-box-like"/>
    <property type="match status" value="1"/>
</dbReference>
<evidence type="ECO:0000313" key="2">
    <source>
        <dbReference type="EMBL" id="CCA76787.1"/>
    </source>
</evidence>
<keyword evidence="3" id="KW-1185">Reference proteome</keyword>
<dbReference type="SUPFAM" id="SSF81383">
    <property type="entry name" value="F-box domain"/>
    <property type="match status" value="1"/>
</dbReference>
<protein>
    <recommendedName>
        <fullName evidence="1">F-box domain-containing protein</fullName>
    </recommendedName>
</protein>
<dbReference type="Proteomes" id="UP000007148">
    <property type="component" value="Unassembled WGS sequence"/>
</dbReference>
<gene>
    <name evidence="2" type="ORF">PIIN_10773</name>
</gene>
<accession>G4TZP4</accession>
<dbReference type="InParanoid" id="G4TZP4"/>
<dbReference type="InterPro" id="IPR001810">
    <property type="entry name" value="F-box_dom"/>
</dbReference>
<dbReference type="HOGENOM" id="CLU_671058_0_0_1"/>
<reference evidence="2 3" key="1">
    <citation type="journal article" date="2011" name="PLoS Pathog.">
        <title>Endophytic Life Strategies Decoded by Genome and Transcriptome Analyses of the Mutualistic Root Symbiont Piriformospora indica.</title>
        <authorList>
            <person name="Zuccaro A."/>
            <person name="Lahrmann U."/>
            <person name="Guldener U."/>
            <person name="Langen G."/>
            <person name="Pfiffi S."/>
            <person name="Biedenkopf D."/>
            <person name="Wong P."/>
            <person name="Samans B."/>
            <person name="Grimm C."/>
            <person name="Basiewicz M."/>
            <person name="Murat C."/>
            <person name="Martin F."/>
            <person name="Kogel K.H."/>
        </authorList>
    </citation>
    <scope>NUCLEOTIDE SEQUENCE [LARGE SCALE GENOMIC DNA]</scope>
    <source>
        <strain evidence="2 3">DSM 11827</strain>
    </source>
</reference>
<dbReference type="SUPFAM" id="SSF52047">
    <property type="entry name" value="RNI-like"/>
    <property type="match status" value="1"/>
</dbReference>
<organism evidence="2 3">
    <name type="scientific">Serendipita indica (strain DSM 11827)</name>
    <name type="common">Root endophyte fungus</name>
    <name type="synonym">Piriformospora indica</name>
    <dbReference type="NCBI Taxonomy" id="1109443"/>
    <lineage>
        <taxon>Eukaryota</taxon>
        <taxon>Fungi</taxon>
        <taxon>Dikarya</taxon>
        <taxon>Basidiomycota</taxon>
        <taxon>Agaricomycotina</taxon>
        <taxon>Agaricomycetes</taxon>
        <taxon>Sebacinales</taxon>
        <taxon>Serendipitaceae</taxon>
        <taxon>Serendipita</taxon>
    </lineage>
</organism>
<name>G4TZP4_SERID</name>
<proteinExistence type="predicted"/>
<dbReference type="InterPro" id="IPR036047">
    <property type="entry name" value="F-box-like_dom_sf"/>
</dbReference>
<dbReference type="OrthoDB" id="2788229at2759"/>
<evidence type="ECO:0000313" key="3">
    <source>
        <dbReference type="Proteomes" id="UP000007148"/>
    </source>
</evidence>
<dbReference type="AlphaFoldDB" id="G4TZP4"/>